<evidence type="ECO:0000259" key="3">
    <source>
        <dbReference type="SMART" id="SM01042"/>
    </source>
</evidence>
<evidence type="ECO:0000256" key="1">
    <source>
        <dbReference type="SAM" id="MobiDB-lite"/>
    </source>
</evidence>
<evidence type="ECO:0000313" key="4">
    <source>
        <dbReference type="EMBL" id="KAK9702201.1"/>
    </source>
</evidence>
<keyword evidence="2" id="KW-0812">Transmembrane</keyword>
<evidence type="ECO:0000313" key="5">
    <source>
        <dbReference type="Proteomes" id="UP001479436"/>
    </source>
</evidence>
<keyword evidence="5" id="KW-1185">Reference proteome</keyword>
<evidence type="ECO:0000256" key="2">
    <source>
        <dbReference type="SAM" id="Phobius"/>
    </source>
</evidence>
<feature type="compositionally biased region" description="Polar residues" evidence="1">
    <location>
        <begin position="17"/>
        <end position="40"/>
    </location>
</feature>
<sequence>MNFTKKSNGSPMEFEYQSPNRFANNSTTPSKKKGAQSSTAGELFSTPIGPPSNNNFNFITPKSIAPHKTSFDILTTPNSFALDEEETLSSMKEIENNTKAIQQSKRFLRKRRTDDRKYRRKNSTLVLSESDGEVSCENQVQDRRFHDGDMPYIISGWLQLVFNLVLVAISLYIILQFIYTVQKDVDIKVEEYSAGILQEIGQCSRNYMDNRCAPPESRLPAMENPCNIWEACMRRDPTVIGRAKVSAETFAEILNNFVEPISYKTMMFFTLLIFGSLFLSNFAFGFLRSRAHHDRQYYSSSEAIHHPTRQRMTPRRTASRYLRSR</sequence>
<keyword evidence="2" id="KW-1133">Transmembrane helix</keyword>
<comment type="caution">
    <text evidence="4">The sequence shown here is derived from an EMBL/GenBank/DDBJ whole genome shotgun (WGS) entry which is preliminary data.</text>
</comment>
<reference evidence="4 5" key="1">
    <citation type="submission" date="2023-04" db="EMBL/GenBank/DDBJ databases">
        <title>Genome of Basidiobolus ranarum AG-B5.</title>
        <authorList>
            <person name="Stajich J.E."/>
            <person name="Carter-House D."/>
            <person name="Gryganskyi A."/>
        </authorList>
    </citation>
    <scope>NUCLEOTIDE SEQUENCE [LARGE SCALE GENOMIC DNA]</scope>
    <source>
        <strain evidence="4 5">AG-B5</strain>
    </source>
</reference>
<dbReference type="Proteomes" id="UP001479436">
    <property type="component" value="Unassembled WGS sequence"/>
</dbReference>
<feature type="compositionally biased region" description="Basic residues" evidence="1">
    <location>
        <begin position="306"/>
        <end position="325"/>
    </location>
</feature>
<feature type="transmembrane region" description="Helical" evidence="2">
    <location>
        <begin position="160"/>
        <end position="179"/>
    </location>
</feature>
<accession>A0ABR2VU21</accession>
<protein>
    <recommendedName>
        <fullName evidence="3">Brl1/Brr6 domain-containing protein</fullName>
    </recommendedName>
</protein>
<keyword evidence="2" id="KW-0472">Membrane</keyword>
<dbReference type="Pfam" id="PF10104">
    <property type="entry name" value="Brr6_like_C_C"/>
    <property type="match status" value="1"/>
</dbReference>
<dbReference type="SMART" id="SM01042">
    <property type="entry name" value="Brr6_like_C_C"/>
    <property type="match status" value="1"/>
</dbReference>
<dbReference type="PANTHER" id="PTHR28136">
    <property type="entry name" value="NUCLEUS EXPORT PROTEIN BRR6"/>
    <property type="match status" value="1"/>
</dbReference>
<proteinExistence type="predicted"/>
<organism evidence="4 5">
    <name type="scientific">Basidiobolus ranarum</name>
    <dbReference type="NCBI Taxonomy" id="34480"/>
    <lineage>
        <taxon>Eukaryota</taxon>
        <taxon>Fungi</taxon>
        <taxon>Fungi incertae sedis</taxon>
        <taxon>Zoopagomycota</taxon>
        <taxon>Entomophthoromycotina</taxon>
        <taxon>Basidiobolomycetes</taxon>
        <taxon>Basidiobolales</taxon>
        <taxon>Basidiobolaceae</taxon>
        <taxon>Basidiobolus</taxon>
    </lineage>
</organism>
<feature type="domain" description="Brl1/Brr6" evidence="3">
    <location>
        <begin position="154"/>
        <end position="288"/>
    </location>
</feature>
<dbReference type="InterPro" id="IPR040202">
    <property type="entry name" value="Brl1/Brr6"/>
</dbReference>
<feature type="transmembrane region" description="Helical" evidence="2">
    <location>
        <begin position="266"/>
        <end position="287"/>
    </location>
</feature>
<feature type="region of interest" description="Disordered" evidence="1">
    <location>
        <begin position="303"/>
        <end position="325"/>
    </location>
</feature>
<dbReference type="PANTHER" id="PTHR28136:SF1">
    <property type="entry name" value="NUCLEUS EXPORT PROTEIN BRL1"/>
    <property type="match status" value="1"/>
</dbReference>
<feature type="compositionally biased region" description="Polar residues" evidence="1">
    <location>
        <begin position="1"/>
        <end position="10"/>
    </location>
</feature>
<feature type="region of interest" description="Disordered" evidence="1">
    <location>
        <begin position="1"/>
        <end position="49"/>
    </location>
</feature>
<name>A0ABR2VU21_9FUNG</name>
<dbReference type="InterPro" id="IPR018767">
    <property type="entry name" value="Brl1/Brr6_dom"/>
</dbReference>
<dbReference type="EMBL" id="JASJQH010007745">
    <property type="protein sequence ID" value="KAK9702201.1"/>
    <property type="molecule type" value="Genomic_DNA"/>
</dbReference>
<gene>
    <name evidence="4" type="ORF">K7432_011364</name>
</gene>